<feature type="domain" description="YCII-related" evidence="1">
    <location>
        <begin position="16"/>
        <end position="106"/>
    </location>
</feature>
<dbReference type="Pfam" id="PF03795">
    <property type="entry name" value="YCII"/>
    <property type="match status" value="1"/>
</dbReference>
<dbReference type="Gene3D" id="3.30.70.1060">
    <property type="entry name" value="Dimeric alpha+beta barrel"/>
    <property type="match status" value="1"/>
</dbReference>
<dbReference type="PANTHER" id="PTHR33606:SF3">
    <property type="entry name" value="PROTEIN YCII"/>
    <property type="match status" value="1"/>
</dbReference>
<dbReference type="Proteomes" id="UP000298327">
    <property type="component" value="Unassembled WGS sequence"/>
</dbReference>
<gene>
    <name evidence="2" type="ORF">EVG20_g10230</name>
</gene>
<accession>A0A4Y9XX70</accession>
<dbReference type="InterPro" id="IPR051807">
    <property type="entry name" value="Sec-metab_biosynth-assoc"/>
</dbReference>
<dbReference type="EMBL" id="SEOQ01001188">
    <property type="protein sequence ID" value="TFY53189.1"/>
    <property type="molecule type" value="Genomic_DNA"/>
</dbReference>
<dbReference type="SUPFAM" id="SSF54909">
    <property type="entry name" value="Dimeric alpha+beta barrel"/>
    <property type="match status" value="1"/>
</dbReference>
<evidence type="ECO:0000313" key="3">
    <source>
        <dbReference type="Proteomes" id="UP000298327"/>
    </source>
</evidence>
<dbReference type="InterPro" id="IPR005545">
    <property type="entry name" value="YCII"/>
</dbReference>
<dbReference type="OrthoDB" id="5519740at2759"/>
<evidence type="ECO:0000313" key="2">
    <source>
        <dbReference type="EMBL" id="TFY53189.1"/>
    </source>
</evidence>
<name>A0A4Y9XX70_9AGAM</name>
<keyword evidence="3" id="KW-1185">Reference proteome</keyword>
<dbReference type="AlphaFoldDB" id="A0A4Y9XX70"/>
<dbReference type="InterPro" id="IPR011008">
    <property type="entry name" value="Dimeric_a/b-barrel"/>
</dbReference>
<evidence type="ECO:0000259" key="1">
    <source>
        <dbReference type="Pfam" id="PF03795"/>
    </source>
</evidence>
<organism evidence="2 3">
    <name type="scientific">Dentipellis fragilis</name>
    <dbReference type="NCBI Taxonomy" id="205917"/>
    <lineage>
        <taxon>Eukaryota</taxon>
        <taxon>Fungi</taxon>
        <taxon>Dikarya</taxon>
        <taxon>Basidiomycota</taxon>
        <taxon>Agaricomycotina</taxon>
        <taxon>Agaricomycetes</taxon>
        <taxon>Russulales</taxon>
        <taxon>Hericiaceae</taxon>
        <taxon>Dentipellis</taxon>
    </lineage>
</organism>
<reference evidence="2 3" key="1">
    <citation type="submission" date="2019-02" db="EMBL/GenBank/DDBJ databases">
        <title>Genome sequencing of the rare red list fungi Dentipellis fragilis.</title>
        <authorList>
            <person name="Buettner E."/>
            <person name="Kellner H."/>
        </authorList>
    </citation>
    <scope>NUCLEOTIDE SEQUENCE [LARGE SCALE GENOMIC DNA]</scope>
    <source>
        <strain evidence="2 3">DSM 105465</strain>
    </source>
</reference>
<protein>
    <recommendedName>
        <fullName evidence="1">YCII-related domain-containing protein</fullName>
    </recommendedName>
</protein>
<sequence length="114" mass="12865">MSTDVQYYFAVWAPDYADADGLKRRLEQRPHHLTGMQAHTASGTLVTGGAFVDEASLPASVTAKKMEGSMMIFKARSLEEVKKIIEVDPYWVNNVWDKEKLEIRPWIAAKPLNV</sequence>
<comment type="caution">
    <text evidence="2">The sequence shown here is derived from an EMBL/GenBank/DDBJ whole genome shotgun (WGS) entry which is preliminary data.</text>
</comment>
<dbReference type="PANTHER" id="PTHR33606">
    <property type="entry name" value="PROTEIN YCII"/>
    <property type="match status" value="1"/>
</dbReference>
<proteinExistence type="predicted"/>